<evidence type="ECO:0000259" key="2">
    <source>
        <dbReference type="Pfam" id="PF05229"/>
    </source>
</evidence>
<dbReference type="PANTHER" id="PTHR37089">
    <property type="entry name" value="PROTEIN U-RELATED"/>
    <property type="match status" value="1"/>
</dbReference>
<comment type="caution">
    <text evidence="3">The sequence shown here is derived from an EMBL/GenBank/DDBJ whole genome shotgun (WGS) entry which is preliminary data.</text>
</comment>
<evidence type="ECO:0000313" key="3">
    <source>
        <dbReference type="EMBL" id="MFD1041208.1"/>
    </source>
</evidence>
<dbReference type="EMBL" id="JBHTKN010000001">
    <property type="protein sequence ID" value="MFD1041208.1"/>
    <property type="molecule type" value="Genomic_DNA"/>
</dbReference>
<name>A0ABW3LSV5_9GAMM</name>
<dbReference type="RefSeq" id="WP_162378314.1">
    <property type="nucleotide sequence ID" value="NZ_JBHTKN010000001.1"/>
</dbReference>
<feature type="chain" id="PRO_5045929289" evidence="1">
    <location>
        <begin position="25"/>
        <end position="167"/>
    </location>
</feature>
<accession>A0ABW3LSV5</accession>
<evidence type="ECO:0000256" key="1">
    <source>
        <dbReference type="SAM" id="SignalP"/>
    </source>
</evidence>
<dbReference type="SMART" id="SM00972">
    <property type="entry name" value="SCPU"/>
    <property type="match status" value="1"/>
</dbReference>
<dbReference type="InterPro" id="IPR053167">
    <property type="entry name" value="Spore_coat_component"/>
</dbReference>
<sequence length="167" mass="16989">MNLFKNTLIATALVAAGLAGTASAATDTRNFQVKINITESCLFSTSASSDLDFGNKARLSANDVDSTSTLVVTCTNGTPYNIGLNAGTGSGATDTARKMTGPGGTVPYSLYKNTGRTQNWGDTGTNRVAGTGSGSAQTITVYGRVLSADTGVSAGTYTDTITATITY</sequence>
<keyword evidence="4" id="KW-1185">Reference proteome</keyword>
<feature type="signal peptide" evidence="1">
    <location>
        <begin position="1"/>
        <end position="24"/>
    </location>
</feature>
<gene>
    <name evidence="3" type="ORF">ACFQ2N_02435</name>
</gene>
<evidence type="ECO:0000313" key="4">
    <source>
        <dbReference type="Proteomes" id="UP001597033"/>
    </source>
</evidence>
<dbReference type="InterPro" id="IPR007893">
    <property type="entry name" value="Spore_coat_U/FanG"/>
</dbReference>
<protein>
    <submittedName>
        <fullName evidence="3">Spore coat U domain-containing protein</fullName>
    </submittedName>
</protein>
<proteinExistence type="predicted"/>
<reference evidence="4" key="1">
    <citation type="journal article" date="2019" name="Int. J. Syst. Evol. Microbiol.">
        <title>The Global Catalogue of Microorganisms (GCM) 10K type strain sequencing project: providing services to taxonomists for standard genome sequencing and annotation.</title>
        <authorList>
            <consortium name="The Broad Institute Genomics Platform"/>
            <consortium name="The Broad Institute Genome Sequencing Center for Infectious Disease"/>
            <person name="Wu L."/>
            <person name="Ma J."/>
        </authorList>
    </citation>
    <scope>NUCLEOTIDE SEQUENCE [LARGE SCALE GENOMIC DNA]</scope>
    <source>
        <strain evidence="4">CCUG 55854</strain>
    </source>
</reference>
<dbReference type="PANTHER" id="PTHR37089:SF4">
    <property type="entry name" value="EXPORTED PROTEIN"/>
    <property type="match status" value="1"/>
</dbReference>
<dbReference type="Proteomes" id="UP001597033">
    <property type="component" value="Unassembled WGS sequence"/>
</dbReference>
<organism evidence="3 4">
    <name type="scientific">Pseudoxanthomonas kaohsiungensis</name>
    <dbReference type="NCBI Taxonomy" id="283923"/>
    <lineage>
        <taxon>Bacteria</taxon>
        <taxon>Pseudomonadati</taxon>
        <taxon>Pseudomonadota</taxon>
        <taxon>Gammaproteobacteria</taxon>
        <taxon>Lysobacterales</taxon>
        <taxon>Lysobacteraceae</taxon>
        <taxon>Pseudoxanthomonas</taxon>
    </lineage>
</organism>
<dbReference type="Pfam" id="PF05229">
    <property type="entry name" value="SCPU"/>
    <property type="match status" value="1"/>
</dbReference>
<feature type="domain" description="Spore coat protein U/FanG" evidence="2">
    <location>
        <begin position="28"/>
        <end position="164"/>
    </location>
</feature>
<keyword evidence="1" id="KW-0732">Signal</keyword>